<dbReference type="OrthoDB" id="5393981at2759"/>
<keyword evidence="2" id="KW-1185">Reference proteome</keyword>
<dbReference type="EMBL" id="MU005957">
    <property type="protein sequence ID" value="KAF2864554.1"/>
    <property type="molecule type" value="Genomic_DNA"/>
</dbReference>
<dbReference type="Proteomes" id="UP000799421">
    <property type="component" value="Unassembled WGS sequence"/>
</dbReference>
<sequence>MKRHCLTARIDISQSPMMSASFSKITGDALSGRKRDHMPLRPKGEGRGLMVSGFVTPGGPLEVPAIISDEALRELGIQRTSDKFIPAAKGSYGDGTSMGQHVAKVKQMFPFVFGHRKYELLWIFDNATNHIGIAKDALAADKMNLGPGGKQPVMRDDWNPVTNAPQPINYPDKSNPQEIESFLTLLANSVSAGRLPNIERDRAQGFERFYRDYLADSPSFSR</sequence>
<reference evidence="1" key="1">
    <citation type="journal article" date="2020" name="Stud. Mycol.">
        <title>101 Dothideomycetes genomes: a test case for predicting lifestyles and emergence of pathogens.</title>
        <authorList>
            <person name="Haridas S."/>
            <person name="Albert R."/>
            <person name="Binder M."/>
            <person name="Bloem J."/>
            <person name="Labutti K."/>
            <person name="Salamov A."/>
            <person name="Andreopoulos B."/>
            <person name="Baker S."/>
            <person name="Barry K."/>
            <person name="Bills G."/>
            <person name="Bluhm B."/>
            <person name="Cannon C."/>
            <person name="Castanera R."/>
            <person name="Culley D."/>
            <person name="Daum C."/>
            <person name="Ezra D."/>
            <person name="Gonzalez J."/>
            <person name="Henrissat B."/>
            <person name="Kuo A."/>
            <person name="Liang C."/>
            <person name="Lipzen A."/>
            <person name="Lutzoni F."/>
            <person name="Magnuson J."/>
            <person name="Mondo S."/>
            <person name="Nolan M."/>
            <person name="Ohm R."/>
            <person name="Pangilinan J."/>
            <person name="Park H.-J."/>
            <person name="Ramirez L."/>
            <person name="Alfaro M."/>
            <person name="Sun H."/>
            <person name="Tritt A."/>
            <person name="Yoshinaga Y."/>
            <person name="Zwiers L.-H."/>
            <person name="Turgeon B."/>
            <person name="Goodwin S."/>
            <person name="Spatafora J."/>
            <person name="Crous P."/>
            <person name="Grigoriev I."/>
        </authorList>
    </citation>
    <scope>NUCLEOTIDE SEQUENCE</scope>
    <source>
        <strain evidence="1">CBS 480.64</strain>
    </source>
</reference>
<dbReference type="AlphaFoldDB" id="A0A6A7CAL3"/>
<evidence type="ECO:0000313" key="1">
    <source>
        <dbReference type="EMBL" id="KAF2864554.1"/>
    </source>
</evidence>
<organism evidence="1 2">
    <name type="scientific">Piedraia hortae CBS 480.64</name>
    <dbReference type="NCBI Taxonomy" id="1314780"/>
    <lineage>
        <taxon>Eukaryota</taxon>
        <taxon>Fungi</taxon>
        <taxon>Dikarya</taxon>
        <taxon>Ascomycota</taxon>
        <taxon>Pezizomycotina</taxon>
        <taxon>Dothideomycetes</taxon>
        <taxon>Dothideomycetidae</taxon>
        <taxon>Capnodiales</taxon>
        <taxon>Piedraiaceae</taxon>
        <taxon>Piedraia</taxon>
    </lineage>
</organism>
<gene>
    <name evidence="1" type="ORF">K470DRAFT_5994</name>
</gene>
<accession>A0A6A7CAL3</accession>
<proteinExistence type="predicted"/>
<name>A0A6A7CAL3_9PEZI</name>
<protein>
    <submittedName>
        <fullName evidence="1">Uncharacterized protein</fullName>
    </submittedName>
</protein>
<evidence type="ECO:0000313" key="2">
    <source>
        <dbReference type="Proteomes" id="UP000799421"/>
    </source>
</evidence>